<evidence type="ECO:0000313" key="1">
    <source>
        <dbReference type="EMBL" id="EFW03554.1"/>
    </source>
</evidence>
<dbReference type="GeneID" id="78231491"/>
<organism evidence="1 2">
    <name type="scientific">Coprobacillus cateniformis</name>
    <dbReference type="NCBI Taxonomy" id="100884"/>
    <lineage>
        <taxon>Bacteria</taxon>
        <taxon>Bacillati</taxon>
        <taxon>Bacillota</taxon>
        <taxon>Erysipelotrichia</taxon>
        <taxon>Erysipelotrichales</taxon>
        <taxon>Coprobacillaceae</taxon>
        <taxon>Coprobacillus</taxon>
    </lineage>
</organism>
<comment type="caution">
    <text evidence="1">The sequence shown here is derived from an EMBL/GenBank/DDBJ whole genome shotgun (WGS) entry which is preliminary data.</text>
</comment>
<evidence type="ECO:0000313" key="2">
    <source>
        <dbReference type="Proteomes" id="UP000003157"/>
    </source>
</evidence>
<dbReference type="STRING" id="100884.GCA_000269565_03747"/>
<dbReference type="HOGENOM" id="CLU_2805103_0_0_9"/>
<dbReference type="Proteomes" id="UP000003157">
    <property type="component" value="Unassembled WGS sequence"/>
</dbReference>
<reference evidence="1 2" key="1">
    <citation type="submission" date="2010-12" db="EMBL/GenBank/DDBJ databases">
        <title>The Genome Sequence of Coprobacillus sp. strain 29_1.</title>
        <authorList>
            <consortium name="The Broad Institute Genome Sequencing Platform"/>
            <person name="Earl A."/>
            <person name="Ward D."/>
            <person name="Feldgarden M."/>
            <person name="Gevers D."/>
            <person name="Daigneault M."/>
            <person name="Sibley C.D."/>
            <person name="White A."/>
            <person name="Strauss J."/>
            <person name="Allen-Vercoe E."/>
            <person name="Young S.K."/>
            <person name="Zeng Q."/>
            <person name="Gargeya S."/>
            <person name="Fitzgerald M."/>
            <person name="Haas B."/>
            <person name="Abouelleil A."/>
            <person name="Alvarado L."/>
            <person name="Arachchi H.M."/>
            <person name="Berlin A."/>
            <person name="Brown A."/>
            <person name="Chapman S.B."/>
            <person name="Chen Z."/>
            <person name="Dunbar C."/>
            <person name="Freedman E."/>
            <person name="Gearin G."/>
            <person name="Gellesch M."/>
            <person name="Goldberg J."/>
            <person name="Griggs A."/>
            <person name="Gujja S."/>
            <person name="Heilman E."/>
            <person name="Heiman D."/>
            <person name="Howarth C."/>
            <person name="Larson L."/>
            <person name="Lui A."/>
            <person name="MacDonald P.J.P."/>
            <person name="Mehta T."/>
            <person name="Montmayeur A."/>
            <person name="Murphy C."/>
            <person name="Neiman D."/>
            <person name="Pearson M."/>
            <person name="Priest M."/>
            <person name="Roberts A."/>
            <person name="Saif S."/>
            <person name="Shea T."/>
            <person name="Shenoy N."/>
            <person name="Sisk P."/>
            <person name="Stolte C."/>
            <person name="Sykes S."/>
            <person name="White J."/>
            <person name="Yandava C."/>
            <person name="Nusbaum C."/>
            <person name="Birren B."/>
        </authorList>
    </citation>
    <scope>NUCLEOTIDE SEQUENCE [LARGE SCALE GENOMIC DNA]</scope>
    <source>
        <strain evidence="1 2">29_1</strain>
    </source>
</reference>
<keyword evidence="2" id="KW-1185">Reference proteome</keyword>
<proteinExistence type="predicted"/>
<evidence type="ECO:0008006" key="3">
    <source>
        <dbReference type="Google" id="ProtNLM"/>
    </source>
</evidence>
<gene>
    <name evidence="1" type="ORF">HMPREF9488_03245</name>
</gene>
<dbReference type="AlphaFoldDB" id="E7GEV3"/>
<accession>E7GEV3</accession>
<dbReference type="RefSeq" id="WP_008790327.1">
    <property type="nucleotide sequence ID" value="NZ_AKCB01000004.1"/>
</dbReference>
<protein>
    <recommendedName>
        <fullName evidence="3">DUF1737 domain-containing protein</fullName>
    </recommendedName>
</protein>
<sequence>MEKIKVIKDNNEYHFENKVNKYLADGWTVSSTSSAIQVAGKSASGCYLVTNDIYVAILVKNSEDKDK</sequence>
<name>E7GEV3_9FIRM</name>
<dbReference type="EMBL" id="ADKX01000046">
    <property type="protein sequence ID" value="EFW03554.1"/>
    <property type="molecule type" value="Genomic_DNA"/>
</dbReference>